<gene>
    <name evidence="2" type="ORF">A2713_01140</name>
</gene>
<dbReference type="GO" id="GO:0016226">
    <property type="term" value="P:iron-sulfur cluster assembly"/>
    <property type="evidence" value="ECO:0007669"/>
    <property type="project" value="InterPro"/>
</dbReference>
<reference evidence="2 3" key="1">
    <citation type="journal article" date="2016" name="Nat. Commun.">
        <title>Thousands of microbial genomes shed light on interconnected biogeochemical processes in an aquifer system.</title>
        <authorList>
            <person name="Anantharaman K."/>
            <person name="Brown C.T."/>
            <person name="Hug L.A."/>
            <person name="Sharon I."/>
            <person name="Castelle C.J."/>
            <person name="Probst A.J."/>
            <person name="Thomas B.C."/>
            <person name="Singh A."/>
            <person name="Wilkins M.J."/>
            <person name="Karaoz U."/>
            <person name="Brodie E.L."/>
            <person name="Williams K.H."/>
            <person name="Hubbard S.S."/>
            <person name="Banfield J.F."/>
        </authorList>
    </citation>
    <scope>NUCLEOTIDE SEQUENCE [LARGE SCALE GENOMIC DNA]</scope>
</reference>
<feature type="domain" description="SUF system FeS cluster assembly SufBD core" evidence="1">
    <location>
        <begin position="33"/>
        <end position="171"/>
    </location>
</feature>
<name>A0A1F4US23_UNCKA</name>
<protein>
    <recommendedName>
        <fullName evidence="1">SUF system FeS cluster assembly SufBD core domain-containing protein</fullName>
    </recommendedName>
</protein>
<dbReference type="Pfam" id="PF01458">
    <property type="entry name" value="SUFBD_core"/>
    <property type="match status" value="1"/>
</dbReference>
<dbReference type="Proteomes" id="UP000176444">
    <property type="component" value="Unassembled WGS sequence"/>
</dbReference>
<evidence type="ECO:0000259" key="1">
    <source>
        <dbReference type="Pfam" id="PF01458"/>
    </source>
</evidence>
<evidence type="ECO:0000313" key="2">
    <source>
        <dbReference type="EMBL" id="OGC47748.1"/>
    </source>
</evidence>
<dbReference type="InterPro" id="IPR037284">
    <property type="entry name" value="SUF_FeS_clus_asmbl_SufBD_sf"/>
</dbReference>
<dbReference type="SUPFAM" id="SSF101960">
    <property type="entry name" value="Stabilizer of iron transporter SufD"/>
    <property type="match status" value="1"/>
</dbReference>
<dbReference type="PANTHER" id="PTHR43575">
    <property type="entry name" value="PROTEIN ABCI7, CHLOROPLASTIC"/>
    <property type="match status" value="1"/>
</dbReference>
<dbReference type="AlphaFoldDB" id="A0A1F4US23"/>
<dbReference type="PANTHER" id="PTHR43575:SF1">
    <property type="entry name" value="PROTEIN ABCI7, CHLOROPLASTIC"/>
    <property type="match status" value="1"/>
</dbReference>
<comment type="caution">
    <text evidence="2">The sequence shown here is derived from an EMBL/GenBank/DDBJ whole genome shotgun (WGS) entry which is preliminary data.</text>
</comment>
<accession>A0A1F4US23</accession>
<proteinExistence type="predicted"/>
<sequence>MIKFEIGKGYEQEKIIIDRHEDILVIGKNGGSLDLEIILEKEGASANIYGIIIGKDAHSYNIKTTSSHMVPNTKSRVHIKGVFMDSSNMNFFGMINIGKIAQLSDAYLKNDNLMIGDNCKVNSSPQLEIKADDVKASHGVTISTIDNEHMYYLMSRGISDKKSRDLLVTGFINDIFQKFPDIKL</sequence>
<dbReference type="EMBL" id="MEUX01000010">
    <property type="protein sequence ID" value="OGC47748.1"/>
    <property type="molecule type" value="Genomic_DNA"/>
</dbReference>
<evidence type="ECO:0000313" key="3">
    <source>
        <dbReference type="Proteomes" id="UP000176444"/>
    </source>
</evidence>
<dbReference type="InterPro" id="IPR055346">
    <property type="entry name" value="Fe-S_cluster_assembly_SufBD"/>
</dbReference>
<dbReference type="InterPro" id="IPR000825">
    <property type="entry name" value="SUF_FeS_clus_asmbl_SufBD_core"/>
</dbReference>
<organism evidence="2 3">
    <name type="scientific">candidate division WWE3 bacterium RIFCSPHIGHO2_01_FULL_35_17</name>
    <dbReference type="NCBI Taxonomy" id="1802614"/>
    <lineage>
        <taxon>Bacteria</taxon>
        <taxon>Katanobacteria</taxon>
    </lineage>
</organism>